<dbReference type="Gene3D" id="3.40.50.720">
    <property type="entry name" value="NAD(P)-binding Rossmann-like Domain"/>
    <property type="match status" value="1"/>
</dbReference>
<feature type="domain" description="Fatty acyl-CoA reductase C-terminal" evidence="11">
    <location>
        <begin position="373"/>
        <end position="457"/>
    </location>
</feature>
<evidence type="ECO:0000313" key="20">
    <source>
        <dbReference type="RefSeq" id="XP_026300077.1"/>
    </source>
</evidence>
<evidence type="ECO:0000313" key="18">
    <source>
        <dbReference type="RefSeq" id="XP_016770938.2"/>
    </source>
</evidence>
<dbReference type="AlphaFoldDB" id="A0A7M7MS18"/>
<dbReference type="RefSeq" id="XP_006565270.3">
    <property type="nucleotide sequence ID" value="XM_006565207.3"/>
</dbReference>
<dbReference type="GO" id="GO:0080019">
    <property type="term" value="F:alcohol-forming very long-chain fatty acyl-CoA reductase activity"/>
    <property type="evidence" value="ECO:0007669"/>
    <property type="project" value="InterPro"/>
</dbReference>
<dbReference type="RefSeq" id="XP_016770937.2">
    <property type="nucleotide sequence ID" value="XM_016915448.2"/>
</dbReference>
<evidence type="ECO:0000256" key="5">
    <source>
        <dbReference type="ARBA" id="ARBA00022857"/>
    </source>
</evidence>
<dbReference type="CDD" id="cd05236">
    <property type="entry name" value="FAR-N_SDR_e"/>
    <property type="match status" value="1"/>
</dbReference>
<evidence type="ECO:0000256" key="2">
    <source>
        <dbReference type="ARBA" id="ARBA00005928"/>
    </source>
</evidence>
<dbReference type="KEGG" id="ame:100578814"/>
<dbReference type="GO" id="GO:0005777">
    <property type="term" value="C:peroxisome"/>
    <property type="evidence" value="ECO:0007669"/>
    <property type="project" value="TreeGrafter"/>
</dbReference>
<dbReference type="CDD" id="cd09071">
    <property type="entry name" value="FAR_C"/>
    <property type="match status" value="1"/>
</dbReference>
<evidence type="ECO:0000256" key="6">
    <source>
        <dbReference type="ARBA" id="ARBA00022989"/>
    </source>
</evidence>
<dbReference type="GO" id="GO:0035336">
    <property type="term" value="P:long-chain fatty-acyl-CoA metabolic process"/>
    <property type="evidence" value="ECO:0007669"/>
    <property type="project" value="TreeGrafter"/>
</dbReference>
<comment type="catalytic activity">
    <reaction evidence="9 10">
        <text>a long-chain fatty acyl-CoA + 2 NADPH + 2 H(+) = a long-chain primary fatty alcohol + 2 NADP(+) + CoA</text>
        <dbReference type="Rhea" id="RHEA:52716"/>
        <dbReference type="ChEBI" id="CHEBI:15378"/>
        <dbReference type="ChEBI" id="CHEBI:57287"/>
        <dbReference type="ChEBI" id="CHEBI:57783"/>
        <dbReference type="ChEBI" id="CHEBI:58349"/>
        <dbReference type="ChEBI" id="CHEBI:77396"/>
        <dbReference type="ChEBI" id="CHEBI:83139"/>
        <dbReference type="EC" id="1.2.1.84"/>
    </reaction>
</comment>
<dbReference type="PANTHER" id="PTHR11011:SF116">
    <property type="entry name" value="FATTY ACYL-COA REDUCTASE CG5065-RELATED"/>
    <property type="match status" value="1"/>
</dbReference>
<evidence type="ECO:0000256" key="1">
    <source>
        <dbReference type="ARBA" id="ARBA00004141"/>
    </source>
</evidence>
<evidence type="ECO:0000313" key="17">
    <source>
        <dbReference type="RefSeq" id="XP_016770937.2"/>
    </source>
</evidence>
<keyword evidence="7 10" id="KW-0443">Lipid metabolism</keyword>
<dbReference type="InterPro" id="IPR036291">
    <property type="entry name" value="NAD(P)-bd_dom_sf"/>
</dbReference>
<evidence type="ECO:0000256" key="4">
    <source>
        <dbReference type="ARBA" id="ARBA00022692"/>
    </source>
</evidence>
<dbReference type="RefSeq" id="XP_026300076.1">
    <property type="nucleotide sequence ID" value="XM_026444291.1"/>
</dbReference>
<feature type="transmembrane region" description="Helical" evidence="10">
    <location>
        <begin position="364"/>
        <end position="385"/>
    </location>
</feature>
<evidence type="ECO:0000313" key="13">
    <source>
        <dbReference type="EnsemblMetazoa" id="XP_026300077"/>
    </source>
</evidence>
<evidence type="ECO:0000313" key="14">
    <source>
        <dbReference type="Proteomes" id="UP000005203"/>
    </source>
</evidence>
<accession>A0A7M7MS18</accession>
<keyword evidence="14" id="KW-1185">Reference proteome</keyword>
<evidence type="ECO:0000259" key="11">
    <source>
        <dbReference type="Pfam" id="PF03015"/>
    </source>
</evidence>
<dbReference type="RefSeq" id="XP_016770938.2">
    <property type="nucleotide sequence ID" value="XM_016915449.2"/>
</dbReference>
<protein>
    <recommendedName>
        <fullName evidence="10">Fatty acyl-CoA reductase</fullName>
        <ecNumber evidence="10">1.2.1.84</ecNumber>
    </recommendedName>
</protein>
<keyword evidence="8 10" id="KW-0472">Membrane</keyword>
<dbReference type="EnsemblMetazoa" id="XM_006565207">
    <property type="protein sequence ID" value="XP_006565270"/>
    <property type="gene ID" value="LOC100578814"/>
</dbReference>
<dbReference type="InterPro" id="IPR013120">
    <property type="entry name" value="FAR_NAD-bd"/>
</dbReference>
<proteinExistence type="inferred from homology"/>
<feature type="domain" description="Thioester reductase (TE)" evidence="12">
    <location>
        <begin position="32"/>
        <end position="303"/>
    </location>
</feature>
<keyword evidence="3 10" id="KW-0444">Lipid biosynthesis</keyword>
<dbReference type="EnsemblMetazoa" id="XM_006565208">
    <property type="protein sequence ID" value="XP_006565271"/>
    <property type="gene ID" value="LOC100578814"/>
</dbReference>
<dbReference type="RefSeq" id="XP_026300077.1">
    <property type="nucleotide sequence ID" value="XM_026444292.1"/>
</dbReference>
<reference evidence="13" key="1">
    <citation type="submission" date="2021-01" db="UniProtKB">
        <authorList>
            <consortium name="EnsemblMetazoa"/>
        </authorList>
    </citation>
    <scope>IDENTIFICATION</scope>
    <source>
        <strain evidence="13">DH4</strain>
    </source>
</reference>
<keyword evidence="5 10" id="KW-0521">NADP</keyword>
<dbReference type="GeneID" id="100578814"/>
<evidence type="ECO:0000256" key="3">
    <source>
        <dbReference type="ARBA" id="ARBA00022516"/>
    </source>
</evidence>
<dbReference type="GO" id="GO:0102965">
    <property type="term" value="F:alcohol-forming long-chain fatty acyl-CoA reductase activity"/>
    <property type="evidence" value="ECO:0007669"/>
    <property type="project" value="UniProtKB-EC"/>
</dbReference>
<evidence type="ECO:0000256" key="9">
    <source>
        <dbReference type="ARBA" id="ARBA00052530"/>
    </source>
</evidence>
<accession>A0A8B8H7U1</accession>
<dbReference type="Pfam" id="PF07993">
    <property type="entry name" value="NAD_binding_4"/>
    <property type="match status" value="1"/>
</dbReference>
<evidence type="ECO:0000259" key="12">
    <source>
        <dbReference type="Pfam" id="PF07993"/>
    </source>
</evidence>
<comment type="function">
    <text evidence="10">Catalyzes the reduction of fatty acyl-CoA to fatty alcohols.</text>
</comment>
<keyword evidence="4 10" id="KW-0812">Transmembrane</keyword>
<dbReference type="EnsemblMetazoa" id="XM_016915448">
    <property type="protein sequence ID" value="XP_016770937"/>
    <property type="gene ID" value="LOC100578814"/>
</dbReference>
<dbReference type="EnsemblMetazoa" id="XM_026444292">
    <property type="protein sequence ID" value="XP_026300077"/>
    <property type="gene ID" value="LOC100578814"/>
</dbReference>
<dbReference type="Proteomes" id="UP000005203">
    <property type="component" value="Linkage group LG12"/>
</dbReference>
<dbReference type="InterPro" id="IPR026055">
    <property type="entry name" value="FAR"/>
</dbReference>
<dbReference type="OrthoDB" id="429813at2759"/>
<dbReference type="PANTHER" id="PTHR11011">
    <property type="entry name" value="MALE STERILITY PROTEIN 2-RELATED"/>
    <property type="match status" value="1"/>
</dbReference>
<comment type="subcellular location">
    <subcellularLocation>
        <location evidence="1">Membrane</location>
        <topology evidence="1">Multi-pass membrane protein</topology>
    </subcellularLocation>
</comment>
<comment type="similarity">
    <text evidence="2 10">Belongs to the fatty acyl-CoA reductase family.</text>
</comment>
<name>A0A7M7MS18_APIME</name>
<dbReference type="RefSeq" id="XP_006565271.2">
    <property type="nucleotide sequence ID" value="XM_006565208.3"/>
</dbReference>
<dbReference type="Pfam" id="PF03015">
    <property type="entry name" value="Sterile"/>
    <property type="match status" value="1"/>
</dbReference>
<sequence length="503" mass="57757">MERMNASINSGNDEKGEERSIEGFLADSVIFVTGATGYLGKAIVEKLLHSCSRISTIYILIRSKNNVSIEQRFKHLLENCLFDEIRKKNPEILNKIHLIKGDITLPDLGLSSSDKNLLIERVNIVFHVAATVKFNEPLKKAIQTNTESPLYILELCKSMKNLISCVYISTAYSNPNISIIDETIYDINIKPSTIIDMCNGLNDELLSVLESKILETFPNTYTFTKNLAEKIIMINGTGLPIAIVRPSIIFSAVKHPFPGWIDDSIQGITDLTIGACRGIIRVINGNKNNKANIVPIDYVTDTIICVAWYTTIQCDNTIKIYNCTNNGNFLTWDKYTTSIIKFSRKLLFKTMIWYPNLIVVNNRYIFKILIFFLHTLPAFVYDIFAKLLGNKIRIMKYVMHMNSKLHVLKYFLLTDLKFQNDNMIELQKNVKTLKDCDNFIIDIQNLDWDKYIEKCILILNTHKYMSVSKNSLTRSRLVTLYWIKQITELSLITLLFIFVLYIS</sequence>
<feature type="transmembrane region" description="Helical" evidence="10">
    <location>
        <begin position="481"/>
        <end position="502"/>
    </location>
</feature>
<dbReference type="EnsemblMetazoa" id="XM_026444291">
    <property type="protein sequence ID" value="XP_026300076"/>
    <property type="gene ID" value="LOC100578814"/>
</dbReference>
<keyword evidence="6 10" id="KW-1133">Transmembrane helix</keyword>
<evidence type="ECO:0000313" key="16">
    <source>
        <dbReference type="RefSeq" id="XP_006565271.2"/>
    </source>
</evidence>
<accession>A0A7M7MRV2</accession>
<gene>
    <name evidence="15 16 17 18 19 20" type="primary">LOC100578814</name>
</gene>
<dbReference type="GO" id="GO:0016020">
    <property type="term" value="C:membrane"/>
    <property type="evidence" value="ECO:0007669"/>
    <property type="project" value="UniProtKB-SubCell"/>
</dbReference>
<evidence type="ECO:0000256" key="10">
    <source>
        <dbReference type="RuleBase" id="RU363097"/>
    </source>
</evidence>
<evidence type="ECO:0000256" key="7">
    <source>
        <dbReference type="ARBA" id="ARBA00023098"/>
    </source>
</evidence>
<dbReference type="InterPro" id="IPR033640">
    <property type="entry name" value="FAR_C"/>
</dbReference>
<accession>A0A8B6Z129</accession>
<reference evidence="15 16" key="2">
    <citation type="submission" date="2025-04" db="UniProtKB">
        <authorList>
            <consortium name="RefSeq"/>
        </authorList>
    </citation>
    <scope>IDENTIFICATION</scope>
    <source>
        <strain evidence="15 16">DH4</strain>
        <tissue evidence="15 16">Whole body</tissue>
    </source>
</reference>
<dbReference type="SUPFAM" id="SSF51735">
    <property type="entry name" value="NAD(P)-binding Rossmann-fold domains"/>
    <property type="match status" value="1"/>
</dbReference>
<evidence type="ECO:0000313" key="15">
    <source>
        <dbReference type="RefSeq" id="XP_006565270.3"/>
    </source>
</evidence>
<organism evidence="13">
    <name type="scientific">Apis mellifera</name>
    <name type="common">Honeybee</name>
    <dbReference type="NCBI Taxonomy" id="7460"/>
    <lineage>
        <taxon>Eukaryota</taxon>
        <taxon>Metazoa</taxon>
        <taxon>Ecdysozoa</taxon>
        <taxon>Arthropoda</taxon>
        <taxon>Hexapoda</taxon>
        <taxon>Insecta</taxon>
        <taxon>Pterygota</taxon>
        <taxon>Neoptera</taxon>
        <taxon>Endopterygota</taxon>
        <taxon>Hymenoptera</taxon>
        <taxon>Apocrita</taxon>
        <taxon>Aculeata</taxon>
        <taxon>Apoidea</taxon>
        <taxon>Anthophila</taxon>
        <taxon>Apidae</taxon>
        <taxon>Apis</taxon>
    </lineage>
</organism>
<evidence type="ECO:0000256" key="8">
    <source>
        <dbReference type="ARBA" id="ARBA00023136"/>
    </source>
</evidence>
<evidence type="ECO:0000313" key="19">
    <source>
        <dbReference type="RefSeq" id="XP_026300076.1"/>
    </source>
</evidence>
<dbReference type="EnsemblMetazoa" id="XM_016915449">
    <property type="protein sequence ID" value="XP_016770938"/>
    <property type="gene ID" value="LOC100578814"/>
</dbReference>
<dbReference type="FunFam" id="3.40.50.720:FF:000143">
    <property type="entry name" value="Fatty acyl-CoA reductase"/>
    <property type="match status" value="1"/>
</dbReference>
<dbReference type="EC" id="1.2.1.84" evidence="10"/>
<keyword evidence="10" id="KW-0560">Oxidoreductase</keyword>